<name>A0A7I8VXB5_9ANNE</name>
<evidence type="ECO:0000256" key="8">
    <source>
        <dbReference type="PROSITE-ProRule" id="PRU00228"/>
    </source>
</evidence>
<dbReference type="InterPro" id="IPR033741">
    <property type="entry name" value="SQSTM_UBA"/>
</dbReference>
<evidence type="ECO:0000256" key="3">
    <source>
        <dbReference type="ARBA" id="ARBA00022490"/>
    </source>
</evidence>
<feature type="region of interest" description="Disordered" evidence="9">
    <location>
        <begin position="252"/>
        <end position="284"/>
    </location>
</feature>
<dbReference type="GO" id="GO:0008270">
    <property type="term" value="F:zinc ion binding"/>
    <property type="evidence" value="ECO:0007669"/>
    <property type="project" value="UniProtKB-KW"/>
</dbReference>
<protein>
    <submittedName>
        <fullName evidence="12">DgyrCDS8939</fullName>
    </submittedName>
</protein>
<dbReference type="InterPro" id="IPR000433">
    <property type="entry name" value="Znf_ZZ"/>
</dbReference>
<evidence type="ECO:0000256" key="1">
    <source>
        <dbReference type="ARBA" id="ARBA00004123"/>
    </source>
</evidence>
<dbReference type="InterPro" id="IPR043145">
    <property type="entry name" value="Znf_ZZ_sf"/>
</dbReference>
<dbReference type="CDD" id="cd02340">
    <property type="entry name" value="ZZ_NBR1_like"/>
    <property type="match status" value="1"/>
</dbReference>
<dbReference type="GO" id="GO:0007032">
    <property type="term" value="P:endosome organization"/>
    <property type="evidence" value="ECO:0007669"/>
    <property type="project" value="TreeGrafter"/>
</dbReference>
<evidence type="ECO:0000259" key="11">
    <source>
        <dbReference type="PROSITE" id="PS51745"/>
    </source>
</evidence>
<feature type="region of interest" description="Disordered" evidence="9">
    <location>
        <begin position="194"/>
        <end position="218"/>
    </location>
</feature>
<feature type="domain" description="ZZ-type" evidence="10">
    <location>
        <begin position="99"/>
        <end position="149"/>
    </location>
</feature>
<dbReference type="GO" id="GO:0000423">
    <property type="term" value="P:mitophagy"/>
    <property type="evidence" value="ECO:0007669"/>
    <property type="project" value="TreeGrafter"/>
</dbReference>
<dbReference type="GO" id="GO:0035973">
    <property type="term" value="P:aggrephagy"/>
    <property type="evidence" value="ECO:0007669"/>
    <property type="project" value="TreeGrafter"/>
</dbReference>
<dbReference type="InterPro" id="IPR000270">
    <property type="entry name" value="PB1_dom"/>
</dbReference>
<evidence type="ECO:0000313" key="13">
    <source>
        <dbReference type="Proteomes" id="UP000549394"/>
    </source>
</evidence>
<evidence type="ECO:0000256" key="7">
    <source>
        <dbReference type="ARBA" id="ARBA00023242"/>
    </source>
</evidence>
<dbReference type="GO" id="GO:0044753">
    <property type="term" value="C:amphisome"/>
    <property type="evidence" value="ECO:0007669"/>
    <property type="project" value="TreeGrafter"/>
</dbReference>
<dbReference type="GO" id="GO:0005080">
    <property type="term" value="F:protein kinase C binding"/>
    <property type="evidence" value="ECO:0007669"/>
    <property type="project" value="TreeGrafter"/>
</dbReference>
<dbReference type="GO" id="GO:0070530">
    <property type="term" value="F:K63-linked polyubiquitin modification-dependent protein binding"/>
    <property type="evidence" value="ECO:0007669"/>
    <property type="project" value="TreeGrafter"/>
</dbReference>
<accession>A0A7I8VXB5</accession>
<feature type="compositionally biased region" description="Basic and acidic residues" evidence="9">
    <location>
        <begin position="268"/>
        <end position="283"/>
    </location>
</feature>
<reference evidence="12 13" key="1">
    <citation type="submission" date="2020-08" db="EMBL/GenBank/DDBJ databases">
        <authorList>
            <person name="Hejnol A."/>
        </authorList>
    </citation>
    <scope>NUCLEOTIDE SEQUENCE [LARGE SCALE GENOMIC DNA]</scope>
</reference>
<proteinExistence type="predicted"/>
<evidence type="ECO:0000256" key="5">
    <source>
        <dbReference type="ARBA" id="ARBA00022771"/>
    </source>
</evidence>
<dbReference type="InterPro" id="IPR053793">
    <property type="entry name" value="PB1-like"/>
</dbReference>
<dbReference type="PROSITE" id="PS01357">
    <property type="entry name" value="ZF_ZZ_1"/>
    <property type="match status" value="1"/>
</dbReference>
<dbReference type="Pfam" id="PF16577">
    <property type="entry name" value="UBA_5"/>
    <property type="match status" value="1"/>
</dbReference>
<dbReference type="Gene3D" id="3.10.20.90">
    <property type="entry name" value="Phosphatidylinositol 3-kinase Catalytic Subunit, Chain A, domain 1"/>
    <property type="match status" value="1"/>
</dbReference>
<dbReference type="InterPro" id="IPR052260">
    <property type="entry name" value="Autophagy_Rcpt_SigReg"/>
</dbReference>
<comment type="caution">
    <text evidence="12">The sequence shown here is derived from an EMBL/GenBank/DDBJ whole genome shotgun (WGS) entry which is preliminary data.</text>
</comment>
<dbReference type="PROSITE" id="PS50135">
    <property type="entry name" value="ZF_ZZ_2"/>
    <property type="match status" value="1"/>
</dbReference>
<dbReference type="PROSITE" id="PS51745">
    <property type="entry name" value="PB1"/>
    <property type="match status" value="1"/>
</dbReference>
<dbReference type="Proteomes" id="UP000549394">
    <property type="component" value="Unassembled WGS sequence"/>
</dbReference>
<dbReference type="SUPFAM" id="SSF57850">
    <property type="entry name" value="RING/U-box"/>
    <property type="match status" value="1"/>
</dbReference>
<keyword evidence="5 8" id="KW-0863">Zinc-finger</keyword>
<feature type="domain" description="PB1" evidence="11">
    <location>
        <begin position="2"/>
        <end position="85"/>
    </location>
</feature>
<dbReference type="GO" id="GO:0005634">
    <property type="term" value="C:nucleus"/>
    <property type="evidence" value="ECO:0007669"/>
    <property type="project" value="UniProtKB-SubCell"/>
</dbReference>
<dbReference type="SUPFAM" id="SSF54277">
    <property type="entry name" value="CAD &amp; PB1 domains"/>
    <property type="match status" value="1"/>
</dbReference>
<dbReference type="Pfam" id="PF00569">
    <property type="entry name" value="ZZ"/>
    <property type="match status" value="1"/>
</dbReference>
<dbReference type="PANTHER" id="PTHR15090">
    <property type="entry name" value="SEQUESTOSOME 1-RELATED"/>
    <property type="match status" value="1"/>
</dbReference>
<dbReference type="GO" id="GO:0016235">
    <property type="term" value="C:aggresome"/>
    <property type="evidence" value="ECO:0007669"/>
    <property type="project" value="TreeGrafter"/>
</dbReference>
<keyword evidence="3" id="KW-0963">Cytoplasm</keyword>
<evidence type="ECO:0000313" key="12">
    <source>
        <dbReference type="EMBL" id="CAD5120366.1"/>
    </source>
</evidence>
<dbReference type="OrthoDB" id="441278at2759"/>
<keyword evidence="4" id="KW-0479">Metal-binding</keyword>
<organism evidence="12 13">
    <name type="scientific">Dimorphilus gyrociliatus</name>
    <dbReference type="NCBI Taxonomy" id="2664684"/>
    <lineage>
        <taxon>Eukaryota</taxon>
        <taxon>Metazoa</taxon>
        <taxon>Spiralia</taxon>
        <taxon>Lophotrochozoa</taxon>
        <taxon>Annelida</taxon>
        <taxon>Polychaeta</taxon>
        <taxon>Polychaeta incertae sedis</taxon>
        <taxon>Dinophilidae</taxon>
        <taxon>Dimorphilus</taxon>
    </lineage>
</organism>
<gene>
    <name evidence="12" type="ORF">DGYR_LOCUS8473</name>
</gene>
<keyword evidence="7" id="KW-0539">Nucleus</keyword>
<dbReference type="AlphaFoldDB" id="A0A7I8VXB5"/>
<dbReference type="Gene3D" id="1.10.8.10">
    <property type="entry name" value="DNA helicase RuvA subunit, C-terminal domain"/>
    <property type="match status" value="1"/>
</dbReference>
<sequence>MTLAVKAYLTLKDRQEIRRFEIDPAGGFGILQKKAFSIFPGLNQDAIIFSWKDEEGDVINFSTSEELCQAISGSKNLLKIYLTDSLDVASNSEPSGQKHPGVICDGCDGDVVGYRYKCLQCPDYDLCWKCEKKNIHVNHVMARITDPSHTRFPRMFPFAGGFQRHGWGPRGCHKGRGGPRGWWDGWFNRFGQQRPENCGPKTEGATNSNEAPTEDERKQEEIYLKTIGETVSAMLDPFGVDVAVHIDHNGKRETVSGEKTASCPEAASESKEQETKKPEEKNPADWCMVDDDIQEAVSKSLEEKRVNEIVSKLQNMGFVNDDQWLTNLVKEKKADMNAVLDAIHFKV</sequence>
<dbReference type="InterPro" id="IPR009060">
    <property type="entry name" value="UBA-like_sf"/>
</dbReference>
<dbReference type="SMART" id="SM00291">
    <property type="entry name" value="ZnF_ZZ"/>
    <property type="match status" value="1"/>
</dbReference>
<dbReference type="SUPFAM" id="SSF46934">
    <property type="entry name" value="UBA-like"/>
    <property type="match status" value="1"/>
</dbReference>
<keyword evidence="13" id="KW-1185">Reference proteome</keyword>
<evidence type="ECO:0000256" key="9">
    <source>
        <dbReference type="SAM" id="MobiDB-lite"/>
    </source>
</evidence>
<comment type="subcellular location">
    <subcellularLocation>
        <location evidence="2">Cytoplasm</location>
    </subcellularLocation>
    <subcellularLocation>
        <location evidence="1">Nucleus</location>
    </subcellularLocation>
</comment>
<dbReference type="Gene3D" id="3.30.60.90">
    <property type="match status" value="1"/>
</dbReference>
<dbReference type="FunFam" id="3.30.60.90:FF:000016">
    <property type="entry name" value="Refractory to sigma P"/>
    <property type="match status" value="1"/>
</dbReference>
<keyword evidence="6" id="KW-0862">Zinc</keyword>
<evidence type="ECO:0000256" key="4">
    <source>
        <dbReference type="ARBA" id="ARBA00022723"/>
    </source>
</evidence>
<dbReference type="PANTHER" id="PTHR15090:SF0">
    <property type="entry name" value="SEQUESTOSOME-1"/>
    <property type="match status" value="1"/>
</dbReference>
<evidence type="ECO:0000256" key="2">
    <source>
        <dbReference type="ARBA" id="ARBA00004496"/>
    </source>
</evidence>
<evidence type="ECO:0000256" key="6">
    <source>
        <dbReference type="ARBA" id="ARBA00022833"/>
    </source>
</evidence>
<dbReference type="SMART" id="SM00666">
    <property type="entry name" value="PB1"/>
    <property type="match status" value="1"/>
</dbReference>
<dbReference type="EMBL" id="CAJFCJ010000012">
    <property type="protein sequence ID" value="CAD5120366.1"/>
    <property type="molecule type" value="Genomic_DNA"/>
</dbReference>
<evidence type="ECO:0000259" key="10">
    <source>
        <dbReference type="PROSITE" id="PS50135"/>
    </source>
</evidence>